<dbReference type="AlphaFoldDB" id="A0A1B2JLC7"/>
<feature type="transmembrane region" description="Helical" evidence="3">
    <location>
        <begin position="895"/>
        <end position="912"/>
    </location>
</feature>
<dbReference type="Gene3D" id="2.60.40.10">
    <property type="entry name" value="Immunoglobulins"/>
    <property type="match status" value="1"/>
</dbReference>
<dbReference type="Gene3D" id="2.60.40.1140">
    <property type="entry name" value="Collagen-binding surface protein Cna, B-type domain"/>
    <property type="match status" value="4"/>
</dbReference>
<feature type="domain" description="CNA-B" evidence="4">
    <location>
        <begin position="611"/>
        <end position="712"/>
    </location>
</feature>
<accession>A0A1B2JLC7</accession>
<reference evidence="5" key="1">
    <citation type="journal article" date="2016" name="J. Antimicrob. Chemother.">
        <title>Novel chromosome-encoded erm(47) determinant responsible for constitutive MLSB resistance in Helcococcus kunzii.</title>
        <authorList>
            <person name="Guerin F."/>
            <person name="Isnard C."/>
            <person name="Bucquet F."/>
            <person name="Fines-Guyon M."/>
            <person name="Giard J.C."/>
            <person name="Burrus V."/>
            <person name="Cattoir V."/>
        </authorList>
    </citation>
    <scope>NUCLEOTIDE SEQUENCE</scope>
    <source>
        <strain evidence="5">UCN99</strain>
    </source>
</reference>
<proteinExistence type="predicted"/>
<feature type="coiled-coil region" evidence="1">
    <location>
        <begin position="145"/>
        <end position="174"/>
    </location>
</feature>
<sequence>MKVNEDGSFEVAKDTEGKEYIATTDENGHYEFNVYNKGKYFVEMIRPDRYKTTKSVEDSDKGNHMTDQYKDDHYTYSSSKEFDLNKNHKEQIVNGGWHKNSKEITLEIPLVKILGLPKTNPDEMRETLSYLVNDAPKEWTFNFKVEALSENKEVEKEEKKSITIENQLKQFAENKEHLYKMISKMMDRDIKSLDDLSDEEIDILYDIARSLLAGPTHEEFLEYTYEITEGEAREFTFRITELSSNYKLVKNDKFHERYHYFKYDGQNERNLYEVFHTNYEDLSKLKENPERRILNSNLEELVRRVWETNLGEDFNSYFGSISRAEEYLYNLNRDYDLDLWYGLGGDSRRVYILYPFINSIKKQPWTPMEPPVREIKVKKEFKASNGEAIKSPVDEIEVELYKNGEATGNKLTLSAGNNWAGKFENLPVYESLEKTGAFTYTVKEVGEENGIIKLTDKSFNVSYTGDMKDGFTITNKEEATIPPTPLDPPKEDIKVKKNWQDKDGKEIAAPVEKIKVELYRDGKATGKKLELNKANKWSGEFKDLDVVEKLDSEKAYEYSVKEVGEEKGKVVIGNNKYEVKYSGSMEDGFTVTNEEEPTIPPTPLDPPKEDIKVEKIWQDKDGKEIAAPVEKIEVELYRDGKFTGKKLELNKANNWSGEFKDLDVVEKVDSKEAFKYSVKEVGEEAGSIKLNGNWYKVNYSGSMKDGFTITNKEEPKTPPTPPTPSEPDTITIKVKKDWTLYGNKPVDKIMVELYRDGKATGKLLDLNRDNNWSGEFKDLDVKKGANSTHDYHYTVKEIGEAGNTIKLDGRWFDVNYLGNMKDGFTIVNKEEKPTEPGKPEEPKKPEEPNTPNKPETPNTPEKPNNPGTPVRPNTPKTPLPGKPLPKTGNGLNPSTYAWILLGLGNLSTFAGIQRKKRIKSRRKKNVK</sequence>
<feature type="compositionally biased region" description="Basic and acidic residues" evidence="2">
    <location>
        <begin position="828"/>
        <end position="847"/>
    </location>
</feature>
<organism evidence="5">
    <name type="scientific">Helcococcus kunzii</name>
    <dbReference type="NCBI Taxonomy" id="40091"/>
    <lineage>
        <taxon>Bacteria</taxon>
        <taxon>Bacillati</taxon>
        <taxon>Bacillota</taxon>
        <taxon>Tissierellia</taxon>
        <taxon>Tissierellales</taxon>
        <taxon>Peptoniphilaceae</taxon>
        <taxon>Helcococcus</taxon>
    </lineage>
</organism>
<feature type="domain" description="CNA-B" evidence="4">
    <location>
        <begin position="375"/>
        <end position="476"/>
    </location>
</feature>
<name>A0A1B2JLC7_9FIRM</name>
<feature type="region of interest" description="Disordered" evidence="2">
    <location>
        <begin position="827"/>
        <end position="894"/>
    </location>
</feature>
<protein>
    <submittedName>
        <fullName evidence="5">Collagen-binding A protein-like protein</fullName>
    </submittedName>
</protein>
<feature type="domain" description="CNA-B" evidence="4">
    <location>
        <begin position="732"/>
        <end position="829"/>
    </location>
</feature>
<dbReference type="InterPro" id="IPR013783">
    <property type="entry name" value="Ig-like_fold"/>
</dbReference>
<dbReference type="EMBL" id="KU612222">
    <property type="protein sequence ID" value="ANZ79429.1"/>
    <property type="molecule type" value="Genomic_DNA"/>
</dbReference>
<dbReference type="Pfam" id="PF05738">
    <property type="entry name" value="Cna_B"/>
    <property type="match status" value="4"/>
</dbReference>
<feature type="domain" description="CNA-B" evidence="4">
    <location>
        <begin position="493"/>
        <end position="593"/>
    </location>
</feature>
<keyword evidence="1" id="KW-0175">Coiled coil</keyword>
<keyword evidence="3" id="KW-0472">Membrane</keyword>
<evidence type="ECO:0000256" key="3">
    <source>
        <dbReference type="SAM" id="Phobius"/>
    </source>
</evidence>
<feature type="region of interest" description="Disordered" evidence="2">
    <location>
        <begin position="708"/>
        <end position="728"/>
    </location>
</feature>
<keyword evidence="3" id="KW-0812">Transmembrane</keyword>
<keyword evidence="5" id="KW-0176">Collagen</keyword>
<evidence type="ECO:0000259" key="4">
    <source>
        <dbReference type="Pfam" id="PF05738"/>
    </source>
</evidence>
<evidence type="ECO:0000313" key="5">
    <source>
        <dbReference type="EMBL" id="ANZ79429.1"/>
    </source>
</evidence>
<evidence type="ECO:0000256" key="1">
    <source>
        <dbReference type="SAM" id="Coils"/>
    </source>
</evidence>
<evidence type="ECO:0000256" key="2">
    <source>
        <dbReference type="SAM" id="MobiDB-lite"/>
    </source>
</evidence>
<dbReference type="InterPro" id="IPR008454">
    <property type="entry name" value="Collagen-bd_Cna-like_B-typ_dom"/>
</dbReference>
<dbReference type="SUPFAM" id="SSF49478">
    <property type="entry name" value="Cna protein B-type domain"/>
    <property type="match status" value="5"/>
</dbReference>
<keyword evidence="3" id="KW-1133">Transmembrane helix</keyword>
<feature type="compositionally biased region" description="Low complexity" evidence="2">
    <location>
        <begin position="849"/>
        <end position="874"/>
    </location>
</feature>
<dbReference type="CDD" id="cd00222">
    <property type="entry name" value="CollagenBindB"/>
    <property type="match status" value="4"/>
</dbReference>